<dbReference type="EMBL" id="KV014485">
    <property type="protein sequence ID" value="KZV22041.1"/>
    <property type="molecule type" value="Genomic_DNA"/>
</dbReference>
<dbReference type="OrthoDB" id="1936908at2759"/>
<proteinExistence type="predicted"/>
<organism evidence="2 3">
    <name type="scientific">Dorcoceras hygrometricum</name>
    <dbReference type="NCBI Taxonomy" id="472368"/>
    <lineage>
        <taxon>Eukaryota</taxon>
        <taxon>Viridiplantae</taxon>
        <taxon>Streptophyta</taxon>
        <taxon>Embryophyta</taxon>
        <taxon>Tracheophyta</taxon>
        <taxon>Spermatophyta</taxon>
        <taxon>Magnoliopsida</taxon>
        <taxon>eudicotyledons</taxon>
        <taxon>Gunneridae</taxon>
        <taxon>Pentapetalae</taxon>
        <taxon>asterids</taxon>
        <taxon>lamiids</taxon>
        <taxon>Lamiales</taxon>
        <taxon>Gesneriaceae</taxon>
        <taxon>Didymocarpoideae</taxon>
        <taxon>Trichosporeae</taxon>
        <taxon>Loxocarpinae</taxon>
        <taxon>Dorcoceras</taxon>
    </lineage>
</organism>
<keyword evidence="3" id="KW-1185">Reference proteome</keyword>
<evidence type="ECO:0000313" key="3">
    <source>
        <dbReference type="Proteomes" id="UP000250235"/>
    </source>
</evidence>
<dbReference type="AlphaFoldDB" id="A0A2Z7AJT4"/>
<keyword evidence="1" id="KW-0472">Membrane</keyword>
<evidence type="ECO:0000256" key="1">
    <source>
        <dbReference type="SAM" id="Phobius"/>
    </source>
</evidence>
<feature type="transmembrane region" description="Helical" evidence="1">
    <location>
        <begin position="6"/>
        <end position="26"/>
    </location>
</feature>
<keyword evidence="1" id="KW-1133">Transmembrane helix</keyword>
<name>A0A2Z7AJT4_9LAMI</name>
<protein>
    <recommendedName>
        <fullName evidence="4">Retrotransposon gag domain-containing protein</fullName>
    </recommendedName>
</protein>
<dbReference type="Proteomes" id="UP000250235">
    <property type="component" value="Unassembled WGS sequence"/>
</dbReference>
<gene>
    <name evidence="2" type="ORF">F511_36249</name>
</gene>
<reference evidence="2 3" key="1">
    <citation type="journal article" date="2015" name="Proc. Natl. Acad. Sci. U.S.A.">
        <title>The resurrection genome of Boea hygrometrica: A blueprint for survival of dehydration.</title>
        <authorList>
            <person name="Xiao L."/>
            <person name="Yang G."/>
            <person name="Zhang L."/>
            <person name="Yang X."/>
            <person name="Zhao S."/>
            <person name="Ji Z."/>
            <person name="Zhou Q."/>
            <person name="Hu M."/>
            <person name="Wang Y."/>
            <person name="Chen M."/>
            <person name="Xu Y."/>
            <person name="Jin H."/>
            <person name="Xiao X."/>
            <person name="Hu G."/>
            <person name="Bao F."/>
            <person name="Hu Y."/>
            <person name="Wan P."/>
            <person name="Li L."/>
            <person name="Deng X."/>
            <person name="Kuang T."/>
            <person name="Xiang C."/>
            <person name="Zhu J.K."/>
            <person name="Oliver M.J."/>
            <person name="He Y."/>
        </authorList>
    </citation>
    <scope>NUCLEOTIDE SEQUENCE [LARGE SCALE GENOMIC DNA]</scope>
    <source>
        <strain evidence="3">cv. XS01</strain>
    </source>
</reference>
<keyword evidence="1" id="KW-0812">Transmembrane</keyword>
<evidence type="ECO:0000313" key="2">
    <source>
        <dbReference type="EMBL" id="KZV22041.1"/>
    </source>
</evidence>
<accession>A0A2Z7AJT4</accession>
<evidence type="ECO:0008006" key="4">
    <source>
        <dbReference type="Google" id="ProtNLM"/>
    </source>
</evidence>
<sequence length="164" mass="19214">MYDEFRILFFVLIVSWPFSLFFRCLAGGRIRIPQHLPRWKKGRYLSPVLFVVTLSVQEHRAIAAPEYQQRKILKPFHKSAAADLLILNSYRTNRFRPKHIELQGNMTVQEYVCKFERGCYFVPLIGKDPEDKHRHFIDGLNPTLKLNVRLAEPKVFTAAVDKAL</sequence>